<dbReference type="FunFam" id="3.50.50.60:FF:000228">
    <property type="entry name" value="FAD-containing monooxygenase EthA"/>
    <property type="match status" value="1"/>
</dbReference>
<dbReference type="Pfam" id="PF13738">
    <property type="entry name" value="Pyr_redox_3"/>
    <property type="match status" value="1"/>
</dbReference>
<keyword evidence="6 7" id="KW-0503">Monooxygenase</keyword>
<protein>
    <submittedName>
        <fullName evidence="7">FAD-containing monooxygenase EthA</fullName>
    </submittedName>
</protein>
<sequence length="489" mass="55727">MTAKQKDVDYDVIIIGAGISGINFAYRLQERNPELSYCILEERHEIGGTWSLFRYPGIRSDSDLFTFGFAWRPWTQKHSIAHGSLIGEYVQNCAVEEGIDKKIKFHHRVDQMSWSTESKTWNLALTVDKTTSSNLQSRFVLLGTGYYDYHQPLQADIPGIRNFTGTLVHPQYWPTGLNYKDKKVVIIGSGATAITLLPNVAKDAGHVTMLQRSPSYILSVSNEDLVEKLIRLLFPKVLARKLIRFKWIIVPLVLVNFCRRFPRLARKLLMILTAKELPKDMPLDPNFTPNYKPWEQRLCMCPESDFYESIRTGKADVKTDTIANVTETTIQLKSGGELHPDIIVTATGLKLCIAGGIEIFVDGLQYHIGENFLWKFAMMDNLPNAVFAFGYTDASWTLGADTTAKLACRLFKKMKKDHATMVVPRMGAEEKKHVKRLPFLNLKATYVREAQNVLPNVGDRSVWKPRSYYWKDLTDAMYGSLQKGLEWIT</sequence>
<evidence type="ECO:0000256" key="6">
    <source>
        <dbReference type="ARBA" id="ARBA00023033"/>
    </source>
</evidence>
<evidence type="ECO:0000256" key="4">
    <source>
        <dbReference type="ARBA" id="ARBA00022857"/>
    </source>
</evidence>
<proteinExistence type="predicted"/>
<dbReference type="InterPro" id="IPR051820">
    <property type="entry name" value="FAD-binding_MO"/>
</dbReference>
<dbReference type="EMBL" id="CM002799">
    <property type="protein sequence ID" value="KZN89635.1"/>
    <property type="molecule type" value="Genomic_DNA"/>
</dbReference>
<evidence type="ECO:0000313" key="7">
    <source>
        <dbReference type="EMBL" id="KZN89635.1"/>
    </source>
</evidence>
<evidence type="ECO:0000256" key="2">
    <source>
        <dbReference type="ARBA" id="ARBA00022630"/>
    </source>
</evidence>
<dbReference type="Proteomes" id="UP000076449">
    <property type="component" value="Chromosome II"/>
</dbReference>
<keyword evidence="4" id="KW-0521">NADP</keyword>
<reference evidence="7" key="1">
    <citation type="journal article" date="2014" name="Genome Announc.">
        <title>Complete sequencing and chromosome-scale genome assembly of the industrial progenitor strain P2niaD18 from the penicillin producer Penicillium chrysogenum.</title>
        <authorList>
            <person name="Specht T."/>
            <person name="Dahlmann T.A."/>
            <person name="Zadra I."/>
            <person name="Kurnsteiner H."/>
            <person name="Kuck U."/>
        </authorList>
    </citation>
    <scope>NUCLEOTIDE SEQUENCE [LARGE SCALE GENOMIC DNA]</scope>
    <source>
        <strain evidence="7">P2niaD18</strain>
    </source>
</reference>
<keyword evidence="5" id="KW-0560">Oxidoreductase</keyword>
<dbReference type="SUPFAM" id="SSF51905">
    <property type="entry name" value="FAD/NAD(P)-binding domain"/>
    <property type="match status" value="3"/>
</dbReference>
<comment type="cofactor">
    <cofactor evidence="1">
        <name>FAD</name>
        <dbReference type="ChEBI" id="CHEBI:57692"/>
    </cofactor>
</comment>
<dbReference type="AlphaFoldDB" id="A0A167UTT6"/>
<name>A0A167UTT6_PENCH</name>
<dbReference type="PANTHER" id="PTHR43872">
    <property type="entry name" value="MONOOXYGENASE, PUTATIVE (AFU_ORTHOLOGUE AFUA_8G02570)-RELATED"/>
    <property type="match status" value="1"/>
</dbReference>
<dbReference type="InterPro" id="IPR036188">
    <property type="entry name" value="FAD/NAD-bd_sf"/>
</dbReference>
<accession>A0A167UTT6</accession>
<organism evidence="7">
    <name type="scientific">Penicillium chrysogenum</name>
    <name type="common">Penicillium notatum</name>
    <dbReference type="NCBI Taxonomy" id="5076"/>
    <lineage>
        <taxon>Eukaryota</taxon>
        <taxon>Fungi</taxon>
        <taxon>Dikarya</taxon>
        <taxon>Ascomycota</taxon>
        <taxon>Pezizomycotina</taxon>
        <taxon>Eurotiomycetes</taxon>
        <taxon>Eurotiomycetidae</taxon>
        <taxon>Eurotiales</taxon>
        <taxon>Aspergillaceae</taxon>
        <taxon>Penicillium</taxon>
        <taxon>Penicillium chrysogenum species complex</taxon>
    </lineage>
</organism>
<keyword evidence="3" id="KW-0274">FAD</keyword>
<gene>
    <name evidence="7" type="ORF">EN45_082490</name>
</gene>
<dbReference type="GO" id="GO:0004497">
    <property type="term" value="F:monooxygenase activity"/>
    <property type="evidence" value="ECO:0007669"/>
    <property type="project" value="UniProtKB-KW"/>
</dbReference>
<evidence type="ECO:0000256" key="3">
    <source>
        <dbReference type="ARBA" id="ARBA00022827"/>
    </source>
</evidence>
<evidence type="ECO:0000256" key="1">
    <source>
        <dbReference type="ARBA" id="ARBA00001974"/>
    </source>
</evidence>
<evidence type="ECO:0000256" key="5">
    <source>
        <dbReference type="ARBA" id="ARBA00023002"/>
    </source>
</evidence>
<keyword evidence="2" id="KW-0285">Flavoprotein</keyword>
<dbReference type="Gene3D" id="3.50.50.60">
    <property type="entry name" value="FAD/NAD(P)-binding domain"/>
    <property type="match status" value="1"/>
</dbReference>
<dbReference type="PANTHER" id="PTHR43872:SF1">
    <property type="entry name" value="MONOOXYGENASE, PUTATIVE (AFU_ORTHOLOGUE AFUA_8G02570)-RELATED"/>
    <property type="match status" value="1"/>
</dbReference>